<feature type="transmembrane region" description="Helical" evidence="10">
    <location>
        <begin position="636"/>
        <end position="658"/>
    </location>
</feature>
<proteinExistence type="inferred from homology"/>
<dbReference type="EMBL" id="PYMJ01000020">
    <property type="protein sequence ID" value="PSU46560.1"/>
    <property type="molecule type" value="Genomic_DNA"/>
</dbReference>
<comment type="similarity">
    <text evidence="2">Belongs to the CcmF/CycK/Ccl1/NrfE/CcsA family.</text>
</comment>
<keyword evidence="14" id="KW-1185">Reference proteome</keyword>
<keyword evidence="13" id="KW-0456">Lyase</keyword>
<dbReference type="InterPro" id="IPR017563">
    <property type="entry name" value="CytC_NO3Rdtase_biogenesis_NrfE"/>
</dbReference>
<accession>A0A2T3JCF6</accession>
<dbReference type="InterPro" id="IPR003568">
    <property type="entry name" value="Cyt_c_biogenesis_CcmF"/>
</dbReference>
<reference evidence="13 14" key="1">
    <citation type="submission" date="2018-01" db="EMBL/GenBank/DDBJ databases">
        <title>Whole genome sequencing of Histamine producing bacteria.</title>
        <authorList>
            <person name="Butler K."/>
        </authorList>
    </citation>
    <scope>NUCLEOTIDE SEQUENCE [LARGE SCALE GENOMIC DNA]</scope>
    <source>
        <strain evidence="13 14">JCM 12947</strain>
    </source>
</reference>
<protein>
    <submittedName>
        <fullName evidence="13">Heme lyase NrfEFG subunit NrfE</fullName>
    </submittedName>
</protein>
<evidence type="ECO:0000256" key="7">
    <source>
        <dbReference type="ARBA" id="ARBA00022989"/>
    </source>
</evidence>
<dbReference type="PANTHER" id="PTHR43653:SF1">
    <property type="entry name" value="CYTOCHROME C-TYPE BIOGENESIS PROTEIN CCMF"/>
    <property type="match status" value="1"/>
</dbReference>
<evidence type="ECO:0000256" key="1">
    <source>
        <dbReference type="ARBA" id="ARBA00004429"/>
    </source>
</evidence>
<evidence type="ECO:0000256" key="4">
    <source>
        <dbReference type="ARBA" id="ARBA00022519"/>
    </source>
</evidence>
<dbReference type="Pfam" id="PF01578">
    <property type="entry name" value="Cytochrom_C_asm"/>
    <property type="match status" value="1"/>
</dbReference>
<feature type="transmembrane region" description="Helical" evidence="10">
    <location>
        <begin position="263"/>
        <end position="279"/>
    </location>
</feature>
<comment type="function">
    <text evidence="9">Required for the biogenesis of c-type cytochromes. Possible subunit of a heme lyase.</text>
</comment>
<dbReference type="RefSeq" id="WP_107243926.1">
    <property type="nucleotide sequence ID" value="NZ_PYMJ01000020.1"/>
</dbReference>
<feature type="transmembrane region" description="Helical" evidence="10">
    <location>
        <begin position="403"/>
        <end position="423"/>
    </location>
</feature>
<evidence type="ECO:0000256" key="2">
    <source>
        <dbReference type="ARBA" id="ARBA00009186"/>
    </source>
</evidence>
<evidence type="ECO:0000259" key="12">
    <source>
        <dbReference type="Pfam" id="PF16327"/>
    </source>
</evidence>
<evidence type="ECO:0000256" key="5">
    <source>
        <dbReference type="ARBA" id="ARBA00022692"/>
    </source>
</evidence>
<dbReference type="PANTHER" id="PTHR43653">
    <property type="entry name" value="CYTOCHROME C ASSEMBLY PROTEIN-RELATED"/>
    <property type="match status" value="1"/>
</dbReference>
<keyword evidence="7 10" id="KW-1133">Transmembrane helix</keyword>
<sequence>MIPEVGHYALILGCVFAVLGGTIPLYGLIKKDSYLIRYAWPLSYGAFFAISSSIVLLGYSFAVDDFSVTYIAQHSNSQLPQVFKIAAVWGGHEGSFLFWLFSLAGWSAAVAFVYQYKAPSGVNQPEKQVQHEAFIGRVLVVLSLLIAAFSLFTLFTSNPFLRLLPIPMEGRDLNPMLQDVGLIFHPPMLYLGYVGFAVSFAFAIAALTTSASSELPWAGWSRPWALAAWVFLTGGISLGSWWAYYELGWGGWWFWDPVENASLMPWLTGTALLHSLIMTEKRNALTSWTLLLSIFTFSLSLLGTFIVRSGVLTSVHAFAVDPTRGVALLSILGVVLLSSLALFALKGGQYIKPVRFGFLSREAAFLAGNSLFTVATLTILLGTFYPMIFQAFGLGNISVGAPYFNSLFVPLSFVIFAVMGLAPLIKWKNATSDNFIMRIIAPFSASVVIGVALSVMFERGINLVVCVAFIMALWVTLTSLQALYFDQKSRKNWRFDSQFCRQFAMVTAHIGVAVALVGATLVSYYVEETNNRMGPGSQLVLGDYQFDYQETELLIGPNYTAEQANIAVTRINGVDDDAENIGFIKPQRRHYTVRTMNMSEPGIHWFWKGDIYITLGDKINKTDYAVRIQYKPYVRWLWIGSLLMMLGGAMAVLARIRIMVMTKKLQRQCQEAKLTSTIIMWK</sequence>
<comment type="subcellular location">
    <subcellularLocation>
        <location evidence="1">Cell inner membrane</location>
        <topology evidence="1">Multi-pass membrane protein</topology>
    </subcellularLocation>
</comment>
<dbReference type="GO" id="GO:0005886">
    <property type="term" value="C:plasma membrane"/>
    <property type="evidence" value="ECO:0007669"/>
    <property type="project" value="UniProtKB-SubCell"/>
</dbReference>
<keyword evidence="6" id="KW-0201">Cytochrome c-type biogenesis</keyword>
<evidence type="ECO:0000256" key="3">
    <source>
        <dbReference type="ARBA" id="ARBA00022475"/>
    </source>
</evidence>
<feature type="transmembrane region" description="Helical" evidence="10">
    <location>
        <begin position="190"/>
        <end position="212"/>
    </location>
</feature>
<dbReference type="InterPro" id="IPR003567">
    <property type="entry name" value="Cyt_c_biogenesis"/>
</dbReference>
<keyword evidence="3" id="KW-1003">Cell membrane</keyword>
<dbReference type="Proteomes" id="UP000240987">
    <property type="component" value="Unassembled WGS sequence"/>
</dbReference>
<name>A0A2T3JCF6_9GAMM</name>
<feature type="transmembrane region" description="Helical" evidence="10">
    <location>
        <begin position="286"/>
        <end position="306"/>
    </location>
</feature>
<dbReference type="GO" id="GO:0015232">
    <property type="term" value="F:heme transmembrane transporter activity"/>
    <property type="evidence" value="ECO:0007669"/>
    <property type="project" value="InterPro"/>
</dbReference>
<dbReference type="PRINTS" id="PR01410">
    <property type="entry name" value="CCBIOGENESIS"/>
</dbReference>
<dbReference type="GO" id="GO:0017004">
    <property type="term" value="P:cytochrome complex assembly"/>
    <property type="evidence" value="ECO:0007669"/>
    <property type="project" value="UniProtKB-KW"/>
</dbReference>
<evidence type="ECO:0000256" key="10">
    <source>
        <dbReference type="SAM" id="Phobius"/>
    </source>
</evidence>
<gene>
    <name evidence="13" type="ORF">C9J12_17720</name>
</gene>
<keyword evidence="8 10" id="KW-0472">Membrane</keyword>
<dbReference type="AlphaFoldDB" id="A0A2T3JCF6"/>
<evidence type="ECO:0000256" key="8">
    <source>
        <dbReference type="ARBA" id="ARBA00023136"/>
    </source>
</evidence>
<feature type="transmembrane region" description="Helical" evidence="10">
    <location>
        <begin position="224"/>
        <end position="243"/>
    </location>
</feature>
<keyword evidence="4" id="KW-0997">Cell inner membrane</keyword>
<feature type="transmembrane region" description="Helical" evidence="10">
    <location>
        <begin position="435"/>
        <end position="455"/>
    </location>
</feature>
<feature type="transmembrane region" description="Helical" evidence="10">
    <location>
        <begin position="366"/>
        <end position="388"/>
    </location>
</feature>
<keyword evidence="5 10" id="KW-0812">Transmembrane</keyword>
<comment type="caution">
    <text evidence="13">The sequence shown here is derived from an EMBL/GenBank/DDBJ whole genome shotgun (WGS) entry which is preliminary data.</text>
</comment>
<dbReference type="GO" id="GO:0016829">
    <property type="term" value="F:lyase activity"/>
    <property type="evidence" value="ECO:0007669"/>
    <property type="project" value="UniProtKB-KW"/>
</dbReference>
<evidence type="ECO:0000313" key="13">
    <source>
        <dbReference type="EMBL" id="PSU46560.1"/>
    </source>
</evidence>
<dbReference type="NCBIfam" id="TIGR00353">
    <property type="entry name" value="nrfE"/>
    <property type="match status" value="1"/>
</dbReference>
<feature type="domain" description="Cytochrome c-type biogenesis protein CcmF C-terminal" evidence="12">
    <location>
        <begin position="329"/>
        <end position="655"/>
    </location>
</feature>
<dbReference type="Pfam" id="PF16327">
    <property type="entry name" value="CcmF_C"/>
    <property type="match status" value="1"/>
</dbReference>
<dbReference type="NCBIfam" id="NF007691">
    <property type="entry name" value="PRK10369.1"/>
    <property type="match status" value="1"/>
</dbReference>
<dbReference type="OrthoDB" id="9761451at2"/>
<dbReference type="InterPro" id="IPR032523">
    <property type="entry name" value="CcmF_C"/>
</dbReference>
<feature type="transmembrane region" description="Helical" evidence="10">
    <location>
        <begin position="6"/>
        <end position="29"/>
    </location>
</feature>
<feature type="transmembrane region" description="Helical" evidence="10">
    <location>
        <begin position="134"/>
        <end position="155"/>
    </location>
</feature>
<feature type="transmembrane region" description="Helical" evidence="10">
    <location>
        <begin position="461"/>
        <end position="485"/>
    </location>
</feature>
<dbReference type="InterPro" id="IPR002541">
    <property type="entry name" value="Cyt_c_assembly"/>
</dbReference>
<dbReference type="GO" id="GO:0020037">
    <property type="term" value="F:heme binding"/>
    <property type="evidence" value="ECO:0007669"/>
    <property type="project" value="InterPro"/>
</dbReference>
<feature type="transmembrane region" description="Helical" evidence="10">
    <location>
        <begin position="326"/>
        <end position="345"/>
    </location>
</feature>
<organism evidence="13 14">
    <name type="scientific">Photobacterium frigidiphilum</name>
    <dbReference type="NCBI Taxonomy" id="264736"/>
    <lineage>
        <taxon>Bacteria</taxon>
        <taxon>Pseudomonadati</taxon>
        <taxon>Pseudomonadota</taxon>
        <taxon>Gammaproteobacteria</taxon>
        <taxon>Vibrionales</taxon>
        <taxon>Vibrionaceae</taxon>
        <taxon>Photobacterium</taxon>
    </lineage>
</organism>
<feature type="transmembrane region" description="Helical" evidence="10">
    <location>
        <begin position="41"/>
        <end position="62"/>
    </location>
</feature>
<evidence type="ECO:0000313" key="14">
    <source>
        <dbReference type="Proteomes" id="UP000240987"/>
    </source>
</evidence>
<evidence type="ECO:0000256" key="6">
    <source>
        <dbReference type="ARBA" id="ARBA00022748"/>
    </source>
</evidence>
<evidence type="ECO:0000259" key="11">
    <source>
        <dbReference type="Pfam" id="PF01578"/>
    </source>
</evidence>
<evidence type="ECO:0000256" key="9">
    <source>
        <dbReference type="ARBA" id="ARBA00037230"/>
    </source>
</evidence>
<dbReference type="PRINTS" id="PR01411">
    <property type="entry name" value="CCMFBIOGNSIS"/>
</dbReference>
<feature type="domain" description="Cytochrome c assembly protein" evidence="11">
    <location>
        <begin position="89"/>
        <end position="309"/>
    </location>
</feature>
<dbReference type="NCBIfam" id="TIGR03145">
    <property type="entry name" value="cyt_nit_nrfE"/>
    <property type="match status" value="1"/>
</dbReference>
<feature type="transmembrane region" description="Helical" evidence="10">
    <location>
        <begin position="506"/>
        <end position="526"/>
    </location>
</feature>
<feature type="transmembrane region" description="Helical" evidence="10">
    <location>
        <begin position="96"/>
        <end position="114"/>
    </location>
</feature>